<sequence>MASFQEQIAIIKKLRSDYNQSDKNTYSEKLGIQKNLAEAGVQTTIGRLKESESNLKLSSKNLNDAIKKLHALNVRVLTKELNGKVPVVMLPVRLETRFVNPPVSAVPELWIRIYPDDIHANTHEPAMTKGEIEAGEFYWKGIASFDAGTTAEKEEARKNVWLKLKETVTGAQRAIWVAKSTKPINWADINTTAPATLQFPVYPEIKDHSWTRAPRTQALPDRFVITIFKNKMPVYEQIGNIIPDTVFLGPDPMAAEEAIKKLGTDIKFNEDIDWLQDFNKAITNGLGMKIQLQPAMFSAGNSIERITVLGMAHSADADNGKVILEQMFENHHYSSKGLSFLKQGTPTNNTEKDGSGYAKNEDHLDKGYYAGTTPTKTSGSDLDLFTRILGVDLNNLHELNNSNLNEHANALMMNTALYAATLSYYFNELMDPAIKEADANLIRDYFTKYVTARGPLAPIRVGDQPYGILLSSDLTRWTETGSKFYIGLTECLRRLQLIWDGMVSSKVPAIGNGGNSETLLKILGLHSGSVALRQRLANLPDFSYSAGNININGLKNEVQALNHRIVEFLKSLGFAYGEDSFYPLISNMIFYNWTTTLSEKKLVLPNVVSSENEYLPELPKSGLNYISWMAQKATIAALESVNFDGDKPPRTLLAMLLRHSMLTELRQAGTKFYIKNKLPISITSFEKSLYNFDKAAPDLTSYELLRGEPQKLDNRKFANIRGNIGDYLLSEYVGIENRQLSEMKKAMNNLSQLSTKTLEKT</sequence>
<dbReference type="RefSeq" id="WP_240833280.1">
    <property type="nucleotide sequence ID" value="NZ_JAKWBL010000004.1"/>
</dbReference>
<dbReference type="EMBL" id="JAKWBL010000004">
    <property type="protein sequence ID" value="MCH5600858.1"/>
    <property type="molecule type" value="Genomic_DNA"/>
</dbReference>
<gene>
    <name evidence="2" type="ORF">MKP09_24575</name>
</gene>
<comment type="caution">
    <text evidence="2">The sequence shown here is derived from an EMBL/GenBank/DDBJ whole genome shotgun (WGS) entry which is preliminary data.</text>
</comment>
<proteinExistence type="predicted"/>
<keyword evidence="3" id="KW-1185">Reference proteome</keyword>
<reference evidence="2 3" key="1">
    <citation type="submission" date="2022-02" db="EMBL/GenBank/DDBJ databases">
        <authorList>
            <person name="Min J."/>
        </authorList>
    </citation>
    <scope>NUCLEOTIDE SEQUENCE [LARGE SCALE GENOMIC DNA]</scope>
    <source>
        <strain evidence="2 3">GR10-1</strain>
    </source>
</reference>
<feature type="compositionally biased region" description="Basic and acidic residues" evidence="1">
    <location>
        <begin position="350"/>
        <end position="359"/>
    </location>
</feature>
<dbReference type="Proteomes" id="UP001202248">
    <property type="component" value="Unassembled WGS sequence"/>
</dbReference>
<organism evidence="2 3">
    <name type="scientific">Niabella ginsengisoli</name>
    <dbReference type="NCBI Taxonomy" id="522298"/>
    <lineage>
        <taxon>Bacteria</taxon>
        <taxon>Pseudomonadati</taxon>
        <taxon>Bacteroidota</taxon>
        <taxon>Chitinophagia</taxon>
        <taxon>Chitinophagales</taxon>
        <taxon>Chitinophagaceae</taxon>
        <taxon>Niabella</taxon>
    </lineage>
</organism>
<name>A0ABS9SR31_9BACT</name>
<feature type="region of interest" description="Disordered" evidence="1">
    <location>
        <begin position="340"/>
        <end position="359"/>
    </location>
</feature>
<evidence type="ECO:0000313" key="3">
    <source>
        <dbReference type="Proteomes" id="UP001202248"/>
    </source>
</evidence>
<accession>A0ABS9SR31</accession>
<evidence type="ECO:0000256" key="1">
    <source>
        <dbReference type="SAM" id="MobiDB-lite"/>
    </source>
</evidence>
<protein>
    <submittedName>
        <fullName evidence="2">Uncharacterized protein</fullName>
    </submittedName>
</protein>
<evidence type="ECO:0000313" key="2">
    <source>
        <dbReference type="EMBL" id="MCH5600858.1"/>
    </source>
</evidence>